<dbReference type="STRING" id="1071380.I2H152"/>
<evidence type="ECO:0000259" key="2">
    <source>
        <dbReference type="PROSITE" id="PS50086"/>
    </source>
</evidence>
<dbReference type="FunCoup" id="I2H152">
    <property type="interactions" value="49"/>
</dbReference>
<reference evidence="3 4" key="1">
    <citation type="journal article" date="2011" name="Proc. Natl. Acad. Sci. U.S.A.">
        <title>Evolutionary erosion of yeast sex chromosomes by mating-type switching accidents.</title>
        <authorList>
            <person name="Gordon J.L."/>
            <person name="Armisen D."/>
            <person name="Proux-Wera E."/>
            <person name="Oheigeartaigh S.S."/>
            <person name="Byrne K.P."/>
            <person name="Wolfe K.H."/>
        </authorList>
    </citation>
    <scope>NUCLEOTIDE SEQUENCE [LARGE SCALE GENOMIC DNA]</scope>
    <source>
        <strain evidence="4">ATCC 34711 / CBS 6284 / DSM 70876 / NBRC 10599 / NRRL Y-10934 / UCD 77-7</strain>
    </source>
</reference>
<dbReference type="RefSeq" id="XP_004179623.1">
    <property type="nucleotide sequence ID" value="XM_004179575.1"/>
</dbReference>
<organism evidence="3 4">
    <name type="scientific">Henningerozyma blattae (strain ATCC 34711 / CBS 6284 / DSM 70876 / NBRC 10599 / NRRL Y-10934 / UCD 77-7)</name>
    <name type="common">Yeast</name>
    <name type="synonym">Tetrapisispora blattae</name>
    <dbReference type="NCBI Taxonomy" id="1071380"/>
    <lineage>
        <taxon>Eukaryota</taxon>
        <taxon>Fungi</taxon>
        <taxon>Dikarya</taxon>
        <taxon>Ascomycota</taxon>
        <taxon>Saccharomycotina</taxon>
        <taxon>Saccharomycetes</taxon>
        <taxon>Saccharomycetales</taxon>
        <taxon>Saccharomycetaceae</taxon>
        <taxon>Henningerozyma</taxon>
    </lineage>
</organism>
<dbReference type="GO" id="GO:0005802">
    <property type="term" value="C:trans-Golgi network"/>
    <property type="evidence" value="ECO:0007669"/>
    <property type="project" value="EnsemblFungi"/>
</dbReference>
<dbReference type="GeneID" id="14495084"/>
<protein>
    <recommendedName>
        <fullName evidence="2">Rab-GAP TBC domain-containing protein</fullName>
    </recommendedName>
</protein>
<dbReference type="GO" id="GO:0005768">
    <property type="term" value="C:endosome"/>
    <property type="evidence" value="ECO:0007669"/>
    <property type="project" value="EnsemblFungi"/>
</dbReference>
<dbReference type="Proteomes" id="UP000002866">
    <property type="component" value="Chromosome 3"/>
</dbReference>
<feature type="region of interest" description="Disordered" evidence="1">
    <location>
        <begin position="151"/>
        <end position="211"/>
    </location>
</feature>
<dbReference type="SMART" id="SM00164">
    <property type="entry name" value="TBC"/>
    <property type="match status" value="1"/>
</dbReference>
<dbReference type="eggNOG" id="KOG1091">
    <property type="taxonomic scope" value="Eukaryota"/>
</dbReference>
<dbReference type="Gene3D" id="1.10.472.80">
    <property type="entry name" value="Ypt/Rab-GAP domain of gyp1p, domain 3"/>
    <property type="match status" value="1"/>
</dbReference>
<keyword evidence="4" id="KW-1185">Reference proteome</keyword>
<dbReference type="GO" id="GO:0005096">
    <property type="term" value="F:GTPase activator activity"/>
    <property type="evidence" value="ECO:0007669"/>
    <property type="project" value="EnsemblFungi"/>
</dbReference>
<proteinExistence type="predicted"/>
<dbReference type="InParanoid" id="I2H152"/>
<dbReference type="AlphaFoldDB" id="I2H152"/>
<dbReference type="InterPro" id="IPR000195">
    <property type="entry name" value="Rab-GAP-TBC_dom"/>
</dbReference>
<dbReference type="Pfam" id="PF00566">
    <property type="entry name" value="RabGAP-TBC"/>
    <property type="match status" value="1"/>
</dbReference>
<dbReference type="HOGENOM" id="CLU_033840_0_0_1"/>
<feature type="domain" description="Rab-GAP TBC" evidence="2">
    <location>
        <begin position="207"/>
        <end position="436"/>
    </location>
</feature>
<feature type="region of interest" description="Disordered" evidence="1">
    <location>
        <begin position="95"/>
        <end position="114"/>
    </location>
</feature>
<evidence type="ECO:0000313" key="3">
    <source>
        <dbReference type="EMBL" id="CCH60104.1"/>
    </source>
</evidence>
<dbReference type="KEGG" id="tbl:TBLA_0C03000"/>
<dbReference type="SUPFAM" id="SSF47923">
    <property type="entry name" value="Ypt/Rab-GAP domain of gyp1p"/>
    <property type="match status" value="1"/>
</dbReference>
<gene>
    <name evidence="3" type="primary">TBLA0C03000</name>
    <name evidence="3" type="ORF">TBLA_0C03000</name>
</gene>
<dbReference type="OrthoDB" id="27140at2759"/>
<dbReference type="PROSITE" id="PS50086">
    <property type="entry name" value="TBC_RABGAP"/>
    <property type="match status" value="1"/>
</dbReference>
<name>I2H152_HENB6</name>
<sequence>MDQSIKQSIIEKYKTKDQLIQQGIWKGEIYNYKYKNLSFNNLSIRGWIWKTIILNIDNNSDNYFYDSNNIDILLLNDKFNNDDFFRVPIIDSNEDNKSSGGCGTKNSDEEDSDIQSLQITNNSCASAKKSKNVGRVRSLIKKRNLTNIRRLTPKETPLGFDNQNLDDGDVENRQSSNRSIGFEKKSPQKNQHHHRHTRSIDSTMHNGENVEEEDDDYEVEMSLKETLEIIDLDLSRLLLDPIFLDDNIHVQMRQLLYNYIVLLRNGDFSWQDKSSSSGAFPLDNPLENFKSKNYQQGYHEILGLIYLQVYKTSVDHGSGNLSSTTELGLSKLEMRNVFEIYIKLMEQIKPIFYERKRLIRWERTQFQNILQNCNEVVYSKLYPAITNVSNKSGAKNTKTGNYSNLIWLVRWTRLIFLRELPREDVLIIWDHILTFQYPIEIFMACLIILLLLLKFNKISQIDPIVDNDEILELMLHYKLNETEGDGSTKKESAINCIELCKIAGNLSELWYYEKYDDMKCICDTFLKIQMGVEMSQYRKEEKAIQELEKSQIKTHLKVDPNRLRLEERLRSRVHERLNK</sequence>
<evidence type="ECO:0000313" key="4">
    <source>
        <dbReference type="Proteomes" id="UP000002866"/>
    </source>
</evidence>
<dbReference type="InterPro" id="IPR035969">
    <property type="entry name" value="Rab-GAP_TBC_sf"/>
</dbReference>
<evidence type="ECO:0000256" key="1">
    <source>
        <dbReference type="SAM" id="MobiDB-lite"/>
    </source>
</evidence>
<dbReference type="EMBL" id="HE806318">
    <property type="protein sequence ID" value="CCH60104.1"/>
    <property type="molecule type" value="Genomic_DNA"/>
</dbReference>
<accession>I2H152</accession>